<dbReference type="InterPro" id="IPR026444">
    <property type="entry name" value="Secre_tail"/>
</dbReference>
<dbReference type="Proteomes" id="UP001165460">
    <property type="component" value="Unassembled WGS sequence"/>
</dbReference>
<reference evidence="2" key="1">
    <citation type="submission" date="2022-03" db="EMBL/GenBank/DDBJ databases">
        <authorList>
            <person name="Woo C.Y."/>
        </authorList>
    </citation>
    <scope>NUCLEOTIDE SEQUENCE</scope>
    <source>
        <strain evidence="2">CYS-01</strain>
    </source>
</reference>
<gene>
    <name evidence="2" type="ORF">MMF97_01840</name>
</gene>
<sequence length="1324" mass="143380">MKIKYIFLFIISIFLPDFIHAQVFNSAGYYYNNFNAPSLGMGITQVGTNTALNLSSTNNLTYNAGFGWASIGNAQAATYQLSFITANTNLDNETFGYEWTLLYRNNGANTDNSDEVSNGKNAWKYWLLAENSNLLTAKGVFLTQVGSTLYLRSKYDNSTSADHYNNLVSVDLSKISGNNATYAIRVQRIKRSGQFVWHLYVDTYTASKTEATTDRGESYINNINYYGYSAMQVSSTTAGRFVFDEMKLYSMQINISGANDTSNGISKPLIAGTQNAVIYGMRVQTRGFFDMSQLKFSVSGNITQMVTGNMYLNRSTDDFFGNSDDVMVAKLDYYDGTIQNYNIKETFYSIGNADGSLVNSAYYFITVGIKTNPTPGATFGINAITDMVSSGSQINYPSSGDVVENVQTTPAAAGKNLDWVGSSSSEWNLASNWSPASIPTSNDQARIGVNTFTNQPQLSSAQSVGALIFGNGKSATLTINNATLTVTSSATAEGSATISGTGTLDIKGNFTISPKAINTINANVSTLKVEKLLFNAASATSVVFNISSPGFSVNQSIQNLSAVKGYTLNLNQQGSLLFYGTTPLLITGNETLSFLGNVQYLSNAAQNVTGAISYKDIVFGGSGKKTILGNSLNVSGNWISGGGHIDLLTNNTLLIFNGVNQNITDNGSNAGAGLSLKELKFTGGGKKTLGGSGTFTVQSNGNLYIDNNSTLNAAGKLVLKSDHYNSASVAPIPQGSAITGDVIVERFVTGGPKSMYRTYRMLSSPVYDNTTNFISDQGQGVRTYSAKQLIENMIITGPKGPENGFDISPNNGTTVSTHNGSFASIAKLTSPVGIGRGIYVFYRGDRSNMDDKLKSPYVDPESTTIRFKGILNQQSITVPLNYVPSDGTDGFSLVGNPYASKIDWLAVERSGNIRKIVRIWNPATRQYSIFNGEDEVNGGSRYIESGQSFFVMVSNSNSPSITFTENAKVSNANSSITGKSLLNVADNTLNATSSSPSKVKIKLAKENALNEVETLIVMKQGAESKATEEDVQSAPGEEVFLSSLSSDAVSVAMAINYVPEIQSGTRIKLSASAATSGNYSLQFNLSNIPGQYEVKLLDRYLNTETVLKEGSVYAFSIDKNIKETQGDSRFEISVNTVSTLPIKVSTFNVQKTNNGVQLKWETPEDVREGYFEVERATDQSEFIYLTKENVKGVGIYTSIDKNPVSGMNYYRLWYVDGNGDRTQVLNDQSVKYDLQKNNLPISVFPNPVITIFTLAYNGEQSSSTYTINIYDLAGKLIDNKQVQQQKLQSGLNIDFSAKEKGVYVVKLVDTITGKHLSSAKFIKN</sequence>
<evidence type="ECO:0000259" key="1">
    <source>
        <dbReference type="Pfam" id="PF18962"/>
    </source>
</evidence>
<protein>
    <submittedName>
        <fullName evidence="2">T9SS type A sorting domain-containing protein</fullName>
    </submittedName>
</protein>
<feature type="domain" description="Secretion system C-terminal sorting" evidence="1">
    <location>
        <begin position="1243"/>
        <end position="1309"/>
    </location>
</feature>
<name>A0ABS9ZSY5_9SPHI</name>
<evidence type="ECO:0000313" key="2">
    <source>
        <dbReference type="EMBL" id="MCJ0741433.1"/>
    </source>
</evidence>
<dbReference type="EMBL" id="JALGBH010000001">
    <property type="protein sequence ID" value="MCJ0741433.1"/>
    <property type="molecule type" value="Genomic_DNA"/>
</dbReference>
<proteinExistence type="predicted"/>
<dbReference type="Pfam" id="PF18962">
    <property type="entry name" value="Por_Secre_tail"/>
    <property type="match status" value="1"/>
</dbReference>
<dbReference type="NCBIfam" id="TIGR04183">
    <property type="entry name" value="Por_Secre_tail"/>
    <property type="match status" value="1"/>
</dbReference>
<evidence type="ECO:0000313" key="3">
    <source>
        <dbReference type="Proteomes" id="UP001165460"/>
    </source>
</evidence>
<organism evidence="2 3">
    <name type="scientific">Pedobacter montanisoli</name>
    <dbReference type="NCBI Taxonomy" id="2923277"/>
    <lineage>
        <taxon>Bacteria</taxon>
        <taxon>Pseudomonadati</taxon>
        <taxon>Bacteroidota</taxon>
        <taxon>Sphingobacteriia</taxon>
        <taxon>Sphingobacteriales</taxon>
        <taxon>Sphingobacteriaceae</taxon>
        <taxon>Pedobacter</taxon>
    </lineage>
</organism>
<comment type="caution">
    <text evidence="2">The sequence shown here is derived from an EMBL/GenBank/DDBJ whole genome shotgun (WGS) entry which is preliminary data.</text>
</comment>
<keyword evidence="3" id="KW-1185">Reference proteome</keyword>
<dbReference type="RefSeq" id="WP_243358160.1">
    <property type="nucleotide sequence ID" value="NZ_JALGBH010000001.1"/>
</dbReference>
<accession>A0ABS9ZSY5</accession>